<comment type="caution">
    <text evidence="2">The sequence shown here is derived from an EMBL/GenBank/DDBJ whole genome shotgun (WGS) entry which is preliminary data.</text>
</comment>
<accession>A0AAD4W654</accession>
<name>A0AAD4W654_PRUDU</name>
<evidence type="ECO:0000256" key="1">
    <source>
        <dbReference type="SAM" id="Phobius"/>
    </source>
</evidence>
<protein>
    <submittedName>
        <fullName evidence="2">Uncharacterized protein</fullName>
    </submittedName>
</protein>
<keyword evidence="1" id="KW-1133">Transmembrane helix</keyword>
<sequence length="127" mass="14224">MDVLNKSCTAEGDNPPFNFGIFTEAKSSKTIAVPHLYAYLIKNRQHLGRRKLVQRKNNLCSTLGQGLETGTFALKILFSIGIGIFGLILFGLCPSDWKYTGEAYTSFVLDCYNYTLLKHSFSVSQKM</sequence>
<feature type="transmembrane region" description="Helical" evidence="1">
    <location>
        <begin position="72"/>
        <end position="92"/>
    </location>
</feature>
<dbReference type="EMBL" id="JAJFAZ020000003">
    <property type="protein sequence ID" value="KAI5337625.1"/>
    <property type="molecule type" value="Genomic_DNA"/>
</dbReference>
<evidence type="ECO:0000313" key="2">
    <source>
        <dbReference type="EMBL" id="KAI5337625.1"/>
    </source>
</evidence>
<organism evidence="2 3">
    <name type="scientific">Prunus dulcis</name>
    <name type="common">Almond</name>
    <name type="synonym">Amygdalus dulcis</name>
    <dbReference type="NCBI Taxonomy" id="3755"/>
    <lineage>
        <taxon>Eukaryota</taxon>
        <taxon>Viridiplantae</taxon>
        <taxon>Streptophyta</taxon>
        <taxon>Embryophyta</taxon>
        <taxon>Tracheophyta</taxon>
        <taxon>Spermatophyta</taxon>
        <taxon>Magnoliopsida</taxon>
        <taxon>eudicotyledons</taxon>
        <taxon>Gunneridae</taxon>
        <taxon>Pentapetalae</taxon>
        <taxon>rosids</taxon>
        <taxon>fabids</taxon>
        <taxon>Rosales</taxon>
        <taxon>Rosaceae</taxon>
        <taxon>Amygdaloideae</taxon>
        <taxon>Amygdaleae</taxon>
        <taxon>Prunus</taxon>
    </lineage>
</organism>
<dbReference type="AlphaFoldDB" id="A0AAD4W654"/>
<keyword evidence="3" id="KW-1185">Reference proteome</keyword>
<proteinExistence type="predicted"/>
<keyword evidence="1" id="KW-0812">Transmembrane</keyword>
<keyword evidence="1" id="KW-0472">Membrane</keyword>
<evidence type="ECO:0000313" key="3">
    <source>
        <dbReference type="Proteomes" id="UP001054821"/>
    </source>
</evidence>
<reference evidence="2 3" key="1">
    <citation type="journal article" date="2022" name="G3 (Bethesda)">
        <title>Whole-genome sequence and methylome profiling of the almond [Prunus dulcis (Mill.) D.A. Webb] cultivar 'Nonpareil'.</title>
        <authorList>
            <person name="D'Amico-Willman K.M."/>
            <person name="Ouma W.Z."/>
            <person name="Meulia T."/>
            <person name="Sideli G.M."/>
            <person name="Gradziel T.M."/>
            <person name="Fresnedo-Ramirez J."/>
        </authorList>
    </citation>
    <scope>NUCLEOTIDE SEQUENCE [LARGE SCALE GENOMIC DNA]</scope>
    <source>
        <strain evidence="2">Clone GOH B32 T37-40</strain>
    </source>
</reference>
<dbReference type="Proteomes" id="UP001054821">
    <property type="component" value="Chromosome 3"/>
</dbReference>
<gene>
    <name evidence="2" type="ORF">L3X38_016896</name>
</gene>